<proteinExistence type="predicted"/>
<protein>
    <recommendedName>
        <fullName evidence="6">DUF2157 domain-containing protein</fullName>
    </recommendedName>
</protein>
<feature type="transmembrane region" description="Helical" evidence="1">
    <location>
        <begin position="535"/>
        <end position="552"/>
    </location>
</feature>
<feature type="transmembrane region" description="Helical" evidence="1">
    <location>
        <begin position="559"/>
        <end position="580"/>
    </location>
</feature>
<feature type="transmembrane region" description="Helical" evidence="1">
    <location>
        <begin position="122"/>
        <end position="142"/>
    </location>
</feature>
<dbReference type="Pfam" id="PF14351">
    <property type="entry name" value="DUF4401"/>
    <property type="match status" value="1"/>
</dbReference>
<feature type="transmembrane region" description="Helical" evidence="1">
    <location>
        <begin position="499"/>
        <end position="529"/>
    </location>
</feature>
<accession>A0A009PII0</accession>
<dbReference type="EMBL" id="JEXD01000004">
    <property type="protein sequence ID" value="EXC08972.1"/>
    <property type="molecule type" value="Genomic_DNA"/>
</dbReference>
<gene>
    <name evidence="4" type="ORF">J506_0751</name>
</gene>
<dbReference type="Proteomes" id="UP000021108">
    <property type="component" value="Unassembled WGS sequence"/>
</dbReference>
<feature type="transmembrane region" description="Helical" evidence="1">
    <location>
        <begin position="412"/>
        <end position="430"/>
    </location>
</feature>
<feature type="transmembrane region" description="Helical" evidence="1">
    <location>
        <begin position="471"/>
        <end position="492"/>
    </location>
</feature>
<evidence type="ECO:0008006" key="6">
    <source>
        <dbReference type="Google" id="ProtNLM"/>
    </source>
</evidence>
<feature type="transmembrane region" description="Helical" evidence="1">
    <location>
        <begin position="197"/>
        <end position="215"/>
    </location>
</feature>
<dbReference type="RefSeq" id="WP_002009411.1">
    <property type="nucleotide sequence ID" value="NZ_JEXD01000004.1"/>
</dbReference>
<feature type="transmembrane region" description="Helical" evidence="1">
    <location>
        <begin position="331"/>
        <end position="351"/>
    </location>
</feature>
<dbReference type="AlphaFoldDB" id="A0A009PII0"/>
<feature type="transmembrane region" description="Helical" evidence="1">
    <location>
        <begin position="99"/>
        <end position="115"/>
    </location>
</feature>
<reference evidence="4 5" key="1">
    <citation type="submission" date="2014-02" db="EMBL/GenBank/DDBJ databases">
        <title>Comparative genomics and transcriptomics to identify genetic mechanisms underlying the emergence of carbapenem resistant Acinetobacter baumannii (CRAb).</title>
        <authorList>
            <person name="Harris A.D."/>
            <person name="Johnson K.J."/>
            <person name="George J."/>
            <person name="Shefchek K."/>
            <person name="Daugherty S.C."/>
            <person name="Parankush S."/>
            <person name="Sadzewicz L."/>
            <person name="Tallon L."/>
            <person name="Sengamalay N."/>
            <person name="Hazen T.H."/>
            <person name="Rasko D.A."/>
        </authorList>
    </citation>
    <scope>NUCLEOTIDE SEQUENCE [LARGE SCALE GENOMIC DNA]</scope>
    <source>
        <strain evidence="4 5">625974</strain>
    </source>
</reference>
<dbReference type="InterPro" id="IPR025513">
    <property type="entry name" value="DUF4401"/>
</dbReference>
<feature type="transmembrane region" description="Helical" evidence="1">
    <location>
        <begin position="222"/>
        <end position="240"/>
    </location>
</feature>
<keyword evidence="1" id="KW-0472">Membrane</keyword>
<dbReference type="Pfam" id="PF09925">
    <property type="entry name" value="DUF2157"/>
    <property type="match status" value="1"/>
</dbReference>
<organism evidence="4 5">
    <name type="scientific">Acinetobacter baumannii 625974</name>
    <dbReference type="NCBI Taxonomy" id="1310607"/>
    <lineage>
        <taxon>Bacteria</taxon>
        <taxon>Pseudomonadati</taxon>
        <taxon>Pseudomonadota</taxon>
        <taxon>Gammaproteobacteria</taxon>
        <taxon>Moraxellales</taxon>
        <taxon>Moraxellaceae</taxon>
        <taxon>Acinetobacter</taxon>
        <taxon>Acinetobacter calcoaceticus/baumannii complex</taxon>
    </lineage>
</organism>
<feature type="transmembrane region" description="Helical" evidence="1">
    <location>
        <begin position="307"/>
        <end position="324"/>
    </location>
</feature>
<feature type="transmembrane region" description="Helical" evidence="1">
    <location>
        <begin position="74"/>
        <end position="93"/>
    </location>
</feature>
<feature type="domain" description="DUF2157" evidence="2">
    <location>
        <begin position="2"/>
        <end position="115"/>
    </location>
</feature>
<feature type="transmembrane region" description="Helical" evidence="1">
    <location>
        <begin position="20"/>
        <end position="39"/>
    </location>
</feature>
<feature type="transmembrane region" description="Helical" evidence="1">
    <location>
        <begin position="380"/>
        <end position="400"/>
    </location>
</feature>
<feature type="transmembrane region" description="Helical" evidence="1">
    <location>
        <begin position="252"/>
        <end position="273"/>
    </location>
</feature>
<feature type="transmembrane region" description="Helical" evidence="1">
    <location>
        <begin position="442"/>
        <end position="465"/>
    </location>
</feature>
<name>A0A009PII0_ACIBA</name>
<evidence type="ECO:0000259" key="2">
    <source>
        <dbReference type="Pfam" id="PF09925"/>
    </source>
</evidence>
<evidence type="ECO:0000313" key="5">
    <source>
        <dbReference type="Proteomes" id="UP000021108"/>
    </source>
</evidence>
<dbReference type="PATRIC" id="fig|1310607.3.peg.721"/>
<feature type="transmembrane region" description="Helical" evidence="1">
    <location>
        <begin position="280"/>
        <end position="301"/>
    </location>
</feature>
<feature type="transmembrane region" description="Helical" evidence="1">
    <location>
        <begin position="357"/>
        <end position="375"/>
    </location>
</feature>
<feature type="domain" description="DUF4401" evidence="3">
    <location>
        <begin position="286"/>
        <end position="581"/>
    </location>
</feature>
<feature type="transmembrane region" description="Helical" evidence="1">
    <location>
        <begin position="148"/>
        <end position="165"/>
    </location>
</feature>
<feature type="transmembrane region" description="Helical" evidence="1">
    <location>
        <begin position="45"/>
        <end position="62"/>
    </location>
</feature>
<feature type="transmembrane region" description="Helical" evidence="1">
    <location>
        <begin position="172"/>
        <end position="191"/>
    </location>
</feature>
<evidence type="ECO:0000256" key="1">
    <source>
        <dbReference type="SAM" id="Phobius"/>
    </source>
</evidence>
<evidence type="ECO:0000259" key="3">
    <source>
        <dbReference type="Pfam" id="PF14351"/>
    </source>
</evidence>
<sequence length="593" mass="68098">MQIRDYYPFRNTLFIQHLHIFSYVFMALSILYLIAANWLMLPDSIQLIIPPVILLMIAWVSIKKTLSEGVRQTLHGICGLMVGLSLAVIGQVYQTGADSYLLFLIWTLLLLPWLYRPNIGIFALICITSQLTLFLFFKQTFWAEKFPYLYLFALNLLSLVQFWICQKKYTALRFIFIAWFAVISITGMIQFLSSENLPYLISAFFLGIIAFYYFFTKDDQLCASLMAAVLGVTATIWLVDGINQLFKDSNEFIFLLIAGIIFTWFTLISYFLIKIFRQSRFYIIPLAIGAWLAGLALAAFTLVFWETISLIIGIIFVAVAITLLTKSQSYFIRQFAYCLFVSGQTAFLFHLGSETDQILWVLIAQIFILCISYFLKPHWFFILIQMLATYGIAVIYLLQMDHSLWSLNSTQTYLNLVLLNYLVFSSVLLIGSKAVVSYKRSIFLCTLVVILVSSFFDTFIGLALVDSADQSLWFLYALPCVWLLCFSFFFLYRQLHGITFFAFLVFGILLIALGYFEVFILFVILTWALKNKDRIVYGVTLIVFAFVLWQLYYSLQLSFLAKSASILVSGIILLALYGLLMKEAKINCIKGGK</sequence>
<keyword evidence="1" id="KW-1133">Transmembrane helix</keyword>
<keyword evidence="1" id="KW-0812">Transmembrane</keyword>
<comment type="caution">
    <text evidence="4">The sequence shown here is derived from an EMBL/GenBank/DDBJ whole genome shotgun (WGS) entry which is preliminary data.</text>
</comment>
<evidence type="ECO:0000313" key="4">
    <source>
        <dbReference type="EMBL" id="EXC08972.1"/>
    </source>
</evidence>
<dbReference type="InterPro" id="IPR018677">
    <property type="entry name" value="DUF2157"/>
</dbReference>